<protein>
    <submittedName>
        <fullName evidence="1">Uncharacterized protein</fullName>
    </submittedName>
</protein>
<reference evidence="1 2" key="1">
    <citation type="submission" date="2019-07" db="EMBL/GenBank/DDBJ databases">
        <title>Chromosome genome assembly for large yellow croaker.</title>
        <authorList>
            <person name="Xiao S."/>
        </authorList>
    </citation>
    <scope>NUCLEOTIDE SEQUENCE [LARGE SCALE GENOMIC DNA]</scope>
    <source>
        <strain evidence="1">JMULYC20181020</strain>
        <tissue evidence="1">Muscle</tissue>
    </source>
</reference>
<dbReference type="AlphaFoldDB" id="A0A6G0HHQ2"/>
<keyword evidence="2" id="KW-1185">Reference proteome</keyword>
<evidence type="ECO:0000313" key="1">
    <source>
        <dbReference type="EMBL" id="KAE8278516.1"/>
    </source>
</evidence>
<comment type="caution">
    <text evidence="1">The sequence shown here is derived from an EMBL/GenBank/DDBJ whole genome shotgun (WGS) entry which is preliminary data.</text>
</comment>
<evidence type="ECO:0000313" key="2">
    <source>
        <dbReference type="Proteomes" id="UP000424527"/>
    </source>
</evidence>
<dbReference type="EMBL" id="REGW02000024">
    <property type="protein sequence ID" value="KAE8278516.1"/>
    <property type="molecule type" value="Genomic_DNA"/>
</dbReference>
<name>A0A6G0HHQ2_LARCR</name>
<organism evidence="1 2">
    <name type="scientific">Larimichthys crocea</name>
    <name type="common">Large yellow croaker</name>
    <name type="synonym">Pseudosciaena crocea</name>
    <dbReference type="NCBI Taxonomy" id="215358"/>
    <lineage>
        <taxon>Eukaryota</taxon>
        <taxon>Metazoa</taxon>
        <taxon>Chordata</taxon>
        <taxon>Craniata</taxon>
        <taxon>Vertebrata</taxon>
        <taxon>Euteleostomi</taxon>
        <taxon>Actinopterygii</taxon>
        <taxon>Neopterygii</taxon>
        <taxon>Teleostei</taxon>
        <taxon>Neoteleostei</taxon>
        <taxon>Acanthomorphata</taxon>
        <taxon>Eupercaria</taxon>
        <taxon>Sciaenidae</taxon>
        <taxon>Larimichthys</taxon>
    </lineage>
</organism>
<proteinExistence type="predicted"/>
<accession>A0A6G0HHQ2</accession>
<sequence>MGDEVDGWREVGEIGLGFSTPERQEGWEGERGSSGLLKRMPGVVARRFVTQQKPVKVDKSEEKIRAALHHFSALLHLSRPRSVDNTCGKHLDRVAGCSAGGGGGAVKPPLGVTGMFHTMTTVRGLAADATAHMGRGDGDEEAAGEGVCMC</sequence>
<dbReference type="Proteomes" id="UP000424527">
    <property type="component" value="Unassembled WGS sequence"/>
</dbReference>
<gene>
    <name evidence="1" type="ORF">D5F01_LYC23421</name>
</gene>